<keyword evidence="6" id="KW-1185">Reference proteome</keyword>
<name>A0ABV6BCP3_9GAMM</name>
<protein>
    <submittedName>
        <fullName evidence="5">Biotin-dependent carboxyltransferase family protein</fullName>
    </submittedName>
</protein>
<dbReference type="Proteomes" id="UP001589813">
    <property type="component" value="Unassembled WGS sequence"/>
</dbReference>
<evidence type="ECO:0000256" key="3">
    <source>
        <dbReference type="ARBA" id="ARBA00022840"/>
    </source>
</evidence>
<evidence type="ECO:0000313" key="6">
    <source>
        <dbReference type="Proteomes" id="UP001589813"/>
    </source>
</evidence>
<reference evidence="5 6" key="1">
    <citation type="submission" date="2024-09" db="EMBL/GenBank/DDBJ databases">
        <authorList>
            <person name="Sun Q."/>
            <person name="Mori K."/>
        </authorList>
    </citation>
    <scope>NUCLEOTIDE SEQUENCE [LARGE SCALE GENOMIC DNA]</scope>
    <source>
        <strain evidence="5 6">KCTC 23315</strain>
    </source>
</reference>
<keyword evidence="1" id="KW-0547">Nucleotide-binding</keyword>
<dbReference type="InterPro" id="IPR029000">
    <property type="entry name" value="Cyclophilin-like_dom_sf"/>
</dbReference>
<accession>A0ABV6BCP3</accession>
<evidence type="ECO:0000256" key="1">
    <source>
        <dbReference type="ARBA" id="ARBA00022741"/>
    </source>
</evidence>
<feature type="domain" description="Carboxyltransferase" evidence="4">
    <location>
        <begin position="34"/>
        <end position="318"/>
    </location>
</feature>
<dbReference type="InterPro" id="IPR052708">
    <property type="entry name" value="PxpC"/>
</dbReference>
<dbReference type="SMART" id="SM00797">
    <property type="entry name" value="AHS2"/>
    <property type="match status" value="1"/>
</dbReference>
<keyword evidence="3" id="KW-0067">ATP-binding</keyword>
<evidence type="ECO:0000313" key="5">
    <source>
        <dbReference type="EMBL" id="MFC0048619.1"/>
    </source>
</evidence>
<dbReference type="PANTHER" id="PTHR43309">
    <property type="entry name" value="5-OXOPROLINASE SUBUNIT C"/>
    <property type="match status" value="1"/>
</dbReference>
<sequence length="334" mass="35515">MSVLANPSEQQGLWVLQSHSGVQLQDAGRFGAAGAGLTQGGAVDLTAARIANALVGNHNHVGSTCPAVIEITLGAVAFRAEQPVLVALTGAAMPLLINSQPVQRYRTLLLQPGDLLEIGYSRAGARAYLAVAGGFPAPAIGGSVATVLREKVGGPDGQGKAISAGTLLSCSAWQRPDPQISLPYHQHYRHQSIRAIPLIAGAQLEDLNPQLPQLLTQRLFRVTARSDRMGMQLGGEPLPVTAQQLYSEGICLGAMQLPPNGLPIVMLNDHQTIGGYPKTGALTRGGCERLGQLMTGNFVRFYWLDVADAVLQERQRLYLLQQQLDAIAADWQQG</sequence>
<dbReference type="InterPro" id="IPR003778">
    <property type="entry name" value="CT_A_B"/>
</dbReference>
<proteinExistence type="predicted"/>
<dbReference type="EMBL" id="JBHLXP010000001">
    <property type="protein sequence ID" value="MFC0048619.1"/>
    <property type="molecule type" value="Genomic_DNA"/>
</dbReference>
<evidence type="ECO:0000259" key="4">
    <source>
        <dbReference type="SMART" id="SM00797"/>
    </source>
</evidence>
<keyword evidence="2" id="KW-0378">Hydrolase</keyword>
<comment type="caution">
    <text evidence="5">The sequence shown here is derived from an EMBL/GenBank/DDBJ whole genome shotgun (WGS) entry which is preliminary data.</text>
</comment>
<dbReference type="Pfam" id="PF02626">
    <property type="entry name" value="CT_A_B"/>
    <property type="match status" value="1"/>
</dbReference>
<dbReference type="PANTHER" id="PTHR43309:SF4">
    <property type="entry name" value="CARBOXYLTRANSFERASE DOMAIN-CONTAINING PROTEIN"/>
    <property type="match status" value="1"/>
</dbReference>
<dbReference type="Gene3D" id="2.40.100.10">
    <property type="entry name" value="Cyclophilin-like"/>
    <property type="match status" value="1"/>
</dbReference>
<evidence type="ECO:0000256" key="2">
    <source>
        <dbReference type="ARBA" id="ARBA00022801"/>
    </source>
</evidence>
<dbReference type="RefSeq" id="WP_377242973.1">
    <property type="nucleotide sequence ID" value="NZ_JBHLXP010000001.1"/>
</dbReference>
<gene>
    <name evidence="5" type="ORF">ACFFJP_09995</name>
</gene>
<organism evidence="5 6">
    <name type="scientific">Rheinheimera tilapiae</name>
    <dbReference type="NCBI Taxonomy" id="875043"/>
    <lineage>
        <taxon>Bacteria</taxon>
        <taxon>Pseudomonadati</taxon>
        <taxon>Pseudomonadota</taxon>
        <taxon>Gammaproteobacteria</taxon>
        <taxon>Chromatiales</taxon>
        <taxon>Chromatiaceae</taxon>
        <taxon>Rheinheimera</taxon>
    </lineage>
</organism>